<feature type="domain" description="Peptidase M16C associated" evidence="1">
    <location>
        <begin position="456"/>
        <end position="706"/>
    </location>
</feature>
<evidence type="ECO:0000259" key="1">
    <source>
        <dbReference type="SMART" id="SM01264"/>
    </source>
</evidence>
<dbReference type="GO" id="GO:0046872">
    <property type="term" value="F:metal ion binding"/>
    <property type="evidence" value="ECO:0007669"/>
    <property type="project" value="InterPro"/>
</dbReference>
<comment type="caution">
    <text evidence="2">The sequence shown here is derived from an EMBL/GenBank/DDBJ whole genome shotgun (WGS) entry which is preliminary data.</text>
</comment>
<name>A0A9D1A8J6_9FIRM</name>
<dbReference type="InterPro" id="IPR013578">
    <property type="entry name" value="Peptidase_M16C_assoc"/>
</dbReference>
<dbReference type="PANTHER" id="PTHR43016">
    <property type="entry name" value="PRESEQUENCE PROTEASE"/>
    <property type="match status" value="1"/>
</dbReference>
<accession>A0A9D1A8J6</accession>
<dbReference type="AlphaFoldDB" id="A0A9D1A8J6"/>
<dbReference type="InterPro" id="IPR007863">
    <property type="entry name" value="Peptidase_M16_C"/>
</dbReference>
<dbReference type="PANTHER" id="PTHR43016:SF13">
    <property type="entry name" value="PRESEQUENCE PROTEASE, MITOCHONDRIAL"/>
    <property type="match status" value="1"/>
</dbReference>
<evidence type="ECO:0000313" key="3">
    <source>
        <dbReference type="Proteomes" id="UP000824258"/>
    </source>
</evidence>
<evidence type="ECO:0000313" key="2">
    <source>
        <dbReference type="EMBL" id="HIR09928.1"/>
    </source>
</evidence>
<dbReference type="EMBL" id="DVGD01000192">
    <property type="protein sequence ID" value="HIR09928.1"/>
    <property type="molecule type" value="Genomic_DNA"/>
</dbReference>
<dbReference type="InterPro" id="IPR011249">
    <property type="entry name" value="Metalloenz_LuxS/M16"/>
</dbReference>
<dbReference type="Pfam" id="PF22516">
    <property type="entry name" value="PreP_C"/>
    <property type="match status" value="1"/>
</dbReference>
<gene>
    <name evidence="2" type="ORF">IAA70_05960</name>
</gene>
<organism evidence="2 3">
    <name type="scientific">Candidatus Avoscillospira stercoripullorum</name>
    <dbReference type="NCBI Taxonomy" id="2840709"/>
    <lineage>
        <taxon>Bacteria</taxon>
        <taxon>Bacillati</taxon>
        <taxon>Bacillota</taxon>
        <taxon>Clostridia</taxon>
        <taxon>Eubacteriales</taxon>
        <taxon>Oscillospiraceae</taxon>
        <taxon>Oscillospiraceae incertae sedis</taxon>
        <taxon>Candidatus Avoscillospira</taxon>
    </lineage>
</organism>
<dbReference type="Proteomes" id="UP000824258">
    <property type="component" value="Unassembled WGS sequence"/>
</dbReference>
<dbReference type="Pfam" id="PF05193">
    <property type="entry name" value="Peptidase_M16_C"/>
    <property type="match status" value="1"/>
</dbReference>
<dbReference type="Pfam" id="PF08367">
    <property type="entry name" value="M16C_assoc"/>
    <property type="match status" value="1"/>
</dbReference>
<dbReference type="SMART" id="SM01264">
    <property type="entry name" value="M16C_associated"/>
    <property type="match status" value="1"/>
</dbReference>
<sequence length="961" mass="106203">MGNPTMLFGFSETRTVPLGELGGTLHQYTHEKTGARLCWIERAEENKTFAIAFRTIPTDDTGVFHILEHSVLCGSEKYPVKEPFVELLKNSLNTFLNAFTFPDKTMYPVCSRNQEDFLNLMSVYLDAVFHPLIAVKPEIFRQEGWHYELEPSLSYKGVVFNEMKGAMASADARMEAACSRRLFPDTCYQYNSGGDPVSIPDLTYEQFVAAHRKFYHPSNAWIFLDGDLALEPVLSLLDTVLSAYDRAEVDSEIAFQQPVDGGRGTETYELSLEEPLAGRARLGLAFGVGTFREREKLTALSALADVLCGNNRAPLKRCLLEKGVSQDVTLTLYDGMQQCWILLEAQDMDPEQEEAVAETLQSELRRLAAGGLDHRQVEAALDHLEFQARQRDFGMPQGLILSLQMMESWLYGGTPEANLEVGGLFGTLREKLRQGYFESLLEALLLQNPHTCRVLLTPSHTLGEEREAAEAQRLAQAAAQWTDQARQALLEEQRAVEVWQQTPDSAAALATLPRLDLGKIAREPKALPLACMQAEGLPVLMHQVATGGILHLNWYFVLDDLTPEEIPVASFLAQVLTNVPTRSHSLEELQREIRTRLGSLRFGVEAYERQGDPTRCRAFLTVQCSFLEQKRETALALVQEILTASCLEDGETIYPFVCQQRVTLTELAVQNGHNTALLRVMARTVPEGVVQELASGASFLGWLRALERNFQEKFPALGAQLQALAKKLFVRSRLTISATCETEEMARAAAAQLTQLPQGMCCQPACCAMKPWAKKREGIVIPGDVSYSAMGGSFPEGGSGAARVMSHVLSLEHLWNQVRVQGGAYGTGMVVRDSGFGGFYAYRDPTAARTLGCFAASAQYLRQMVGEDLTGRIIGTVAESEPVLTARLLGKAADGLYWRGITQADRCRLRRETLQTTDRELAALADALDEMGKAASVCVVGSRTQLEQCGELLEEISTLGA</sequence>
<dbReference type="SUPFAM" id="SSF63411">
    <property type="entry name" value="LuxS/MPP-like metallohydrolase"/>
    <property type="match status" value="4"/>
</dbReference>
<reference evidence="2" key="2">
    <citation type="journal article" date="2021" name="PeerJ">
        <title>Extensive microbial diversity within the chicken gut microbiome revealed by metagenomics and culture.</title>
        <authorList>
            <person name="Gilroy R."/>
            <person name="Ravi A."/>
            <person name="Getino M."/>
            <person name="Pursley I."/>
            <person name="Horton D.L."/>
            <person name="Alikhan N.F."/>
            <person name="Baker D."/>
            <person name="Gharbi K."/>
            <person name="Hall N."/>
            <person name="Watson M."/>
            <person name="Adriaenssens E.M."/>
            <person name="Foster-Nyarko E."/>
            <person name="Jarju S."/>
            <person name="Secka A."/>
            <person name="Antonio M."/>
            <person name="Oren A."/>
            <person name="Chaudhuri R.R."/>
            <person name="La Ragione R."/>
            <person name="Hildebrand F."/>
            <person name="Pallen M.J."/>
        </authorList>
    </citation>
    <scope>NUCLEOTIDE SEQUENCE</scope>
    <source>
        <strain evidence="2">ChiHjej9B8-7071</strain>
    </source>
</reference>
<proteinExistence type="predicted"/>
<dbReference type="Gene3D" id="3.30.830.10">
    <property type="entry name" value="Metalloenzyme, LuxS/M16 peptidase-like"/>
    <property type="match status" value="4"/>
</dbReference>
<protein>
    <submittedName>
        <fullName evidence="2">Insulinase family protein</fullName>
    </submittedName>
</protein>
<dbReference type="GO" id="GO:0016485">
    <property type="term" value="P:protein processing"/>
    <property type="evidence" value="ECO:0007669"/>
    <property type="project" value="TreeGrafter"/>
</dbReference>
<reference evidence="2" key="1">
    <citation type="submission" date="2020-10" db="EMBL/GenBank/DDBJ databases">
        <authorList>
            <person name="Gilroy R."/>
        </authorList>
    </citation>
    <scope>NUCLEOTIDE SEQUENCE</scope>
    <source>
        <strain evidence="2">ChiHjej9B8-7071</strain>
    </source>
</reference>
<dbReference type="GO" id="GO:0004222">
    <property type="term" value="F:metalloendopeptidase activity"/>
    <property type="evidence" value="ECO:0007669"/>
    <property type="project" value="TreeGrafter"/>
</dbReference>
<dbReference type="InterPro" id="IPR055130">
    <property type="entry name" value="PreP_C"/>
</dbReference>